<name>A0A193LDE9_9GAMM</name>
<evidence type="ECO:0000259" key="5">
    <source>
        <dbReference type="Pfam" id="PF00582"/>
    </source>
</evidence>
<dbReference type="Gene3D" id="3.40.50.12370">
    <property type="match status" value="1"/>
</dbReference>
<dbReference type="SUPFAM" id="SSF52402">
    <property type="entry name" value="Adenine nucleotide alpha hydrolases-like"/>
    <property type="match status" value="2"/>
</dbReference>
<evidence type="ECO:0000313" key="6">
    <source>
        <dbReference type="EMBL" id="ANO50555.1"/>
    </source>
</evidence>
<proteinExistence type="inferred from homology"/>
<dbReference type="STRING" id="1548547.BA177_04385"/>
<keyword evidence="7" id="KW-1185">Reference proteome</keyword>
<reference evidence="6 7" key="1">
    <citation type="submission" date="2016-06" db="EMBL/GenBank/DDBJ databases">
        <title>Complete genome sequence of a deep-branching marine Gamma Proteobacterium Woeseia oceani type strain XK5.</title>
        <authorList>
            <person name="Mu D."/>
            <person name="Du Z."/>
        </authorList>
    </citation>
    <scope>NUCLEOTIDE SEQUENCE [LARGE SCALE GENOMIC DNA]</scope>
    <source>
        <strain evidence="6 7">XK5</strain>
    </source>
</reference>
<dbReference type="Proteomes" id="UP000092695">
    <property type="component" value="Chromosome"/>
</dbReference>
<dbReference type="InterPro" id="IPR006016">
    <property type="entry name" value="UspA"/>
</dbReference>
<dbReference type="AlphaFoldDB" id="A0A193LDE9"/>
<evidence type="ECO:0000256" key="2">
    <source>
        <dbReference type="ARBA" id="ARBA00008791"/>
    </source>
</evidence>
<keyword evidence="3" id="KW-0963">Cytoplasm</keyword>
<dbReference type="GO" id="GO:0005737">
    <property type="term" value="C:cytoplasm"/>
    <property type="evidence" value="ECO:0007669"/>
    <property type="project" value="UniProtKB-SubCell"/>
</dbReference>
<sequence>MRALDRAAALARNEGAALTVCGVVNSVPTDYIRNMMVVTFRELTDIAVEIERERLKKLVKTLDAKDLSISIKVLVGRPHSVVSRAARLNGHDLIIKSTCGRRTLRSLAAHREDRDLLRFSPCPVWLVSSADGFDQGCILAAIGMPDRGPLLTELDSYILAKAAAIALAEFRELHVVHAWQLSHEGHMRSFGTKAANLEVDRMIAREAALRTNGLRRAIEATTSESARIATDFLAPHLHIIKGHTENVVPELADRLGAGLIVMGTAARTGLSGLWIGNTAEKVLSRSDRSFLIVKAPERAQLPTPKMNEFEKQDSCTYNVS</sequence>
<evidence type="ECO:0000256" key="3">
    <source>
        <dbReference type="ARBA" id="ARBA00022490"/>
    </source>
</evidence>
<dbReference type="KEGG" id="woc:BA177_04385"/>
<dbReference type="PANTHER" id="PTHR47892">
    <property type="entry name" value="UNIVERSAL STRESS PROTEIN E"/>
    <property type="match status" value="1"/>
</dbReference>
<feature type="domain" description="UspA" evidence="5">
    <location>
        <begin position="159"/>
        <end position="294"/>
    </location>
</feature>
<evidence type="ECO:0000313" key="7">
    <source>
        <dbReference type="Proteomes" id="UP000092695"/>
    </source>
</evidence>
<accession>A0A193LDE9</accession>
<feature type="domain" description="UspA" evidence="5">
    <location>
        <begin position="2"/>
        <end position="127"/>
    </location>
</feature>
<organism evidence="6 7">
    <name type="scientific">Woeseia oceani</name>
    <dbReference type="NCBI Taxonomy" id="1548547"/>
    <lineage>
        <taxon>Bacteria</taxon>
        <taxon>Pseudomonadati</taxon>
        <taxon>Pseudomonadota</taxon>
        <taxon>Gammaproteobacteria</taxon>
        <taxon>Woeseiales</taxon>
        <taxon>Woeseiaceae</taxon>
        <taxon>Woeseia</taxon>
    </lineage>
</organism>
<comment type="subcellular location">
    <subcellularLocation>
        <location evidence="1">Cytoplasm</location>
    </subcellularLocation>
</comment>
<gene>
    <name evidence="6" type="ORF">BA177_04385</name>
</gene>
<comment type="similarity">
    <text evidence="2">Belongs to the universal stress protein A family.</text>
</comment>
<dbReference type="Pfam" id="PF00582">
    <property type="entry name" value="Usp"/>
    <property type="match status" value="2"/>
</dbReference>
<protein>
    <recommendedName>
        <fullName evidence="5">UspA domain-containing protein</fullName>
    </recommendedName>
</protein>
<dbReference type="CDD" id="cd00293">
    <property type="entry name" value="USP-like"/>
    <property type="match status" value="1"/>
</dbReference>
<comment type="function">
    <text evidence="4">Required for resistance to DNA-damaging agents.</text>
</comment>
<evidence type="ECO:0000256" key="4">
    <source>
        <dbReference type="ARBA" id="ARBA00037131"/>
    </source>
</evidence>
<evidence type="ECO:0000256" key="1">
    <source>
        <dbReference type="ARBA" id="ARBA00004496"/>
    </source>
</evidence>
<dbReference type="PANTHER" id="PTHR47892:SF1">
    <property type="entry name" value="UNIVERSAL STRESS PROTEIN E"/>
    <property type="match status" value="1"/>
</dbReference>
<dbReference type="EMBL" id="CP016268">
    <property type="protein sequence ID" value="ANO50555.1"/>
    <property type="molecule type" value="Genomic_DNA"/>
</dbReference>